<gene>
    <name evidence="4" type="ORF">PSACC_01319</name>
</gene>
<dbReference type="SUPFAM" id="SSF54928">
    <property type="entry name" value="RNA-binding domain, RBD"/>
    <property type="match status" value="2"/>
</dbReference>
<dbReference type="EMBL" id="MTSL01000098">
    <property type="protein sequence ID" value="PJF18865.1"/>
    <property type="molecule type" value="Genomic_DNA"/>
</dbReference>
<dbReference type="Proteomes" id="UP000240830">
    <property type="component" value="Unassembled WGS sequence"/>
</dbReference>
<dbReference type="InterPro" id="IPR000504">
    <property type="entry name" value="RRM_dom"/>
</dbReference>
<dbReference type="PROSITE" id="PS50102">
    <property type="entry name" value="RRM"/>
    <property type="match status" value="2"/>
</dbReference>
<dbReference type="OrthoDB" id="410044at2759"/>
<evidence type="ECO:0000256" key="1">
    <source>
        <dbReference type="ARBA" id="ARBA00022884"/>
    </source>
</evidence>
<dbReference type="AlphaFoldDB" id="A0A2H9TM89"/>
<protein>
    <recommendedName>
        <fullName evidence="3">RRM domain-containing protein</fullName>
    </recommendedName>
</protein>
<sequence>MLGLRRRSSQQCDRVPRYWAALVPLIILLGRYLWSCRKLRKLGESYAGVCPIAFYQYRRITPICLARLPMPLLQRVFDSRVSGRRWLGYNDFVVECTRGITFKDLDVLRERAALLILVDPSVADKCRKWFVERAMALRLHDAFKGTGLATFIRIIWRDRRLDAELLEDSTRISCTLDALYRLERRGKDGLAKSLCSALKDNHNDVEWVQKVLPSYADRYAGATAVSLKSMTGDEIPKPALDLPKRLQSHKDSRYLEGARFTMMSNDLPQRMTNEELAVALLSIFKPFGPVTSIKASRDQRGRPFGFVEYSDAGAAASALAYGPCLTLDSRRLRVEPAKRQRKLCIKVRLGAEEPLEGALDGLRRMLQSRVRDEDFKLSLQEEWEGQLVAAVVKFEDPVKARQAAEGWKEERPEWEMTWINMDRGVFGSNVRNSGLVQLVPGNDGTLVGYSFASRFSPPPSPYLFEGPPSPAPLLSPRYTPSYEEADYSAPTTDTDSFSDDLNKMSLQPDLLEGWLGHTLFVGRLNGQLVTIPLLHNLFSPHGAIHYIRLYNRGAVGLDGVPLDAYVFIRFHEPDSLVSAMAEHGRVWLGQAIKCEHARAAALAAVVGGPVGGSPFQMYYPGKSNWFRAKMTSPPPCE</sequence>
<dbReference type="InterPro" id="IPR012677">
    <property type="entry name" value="Nucleotide-bd_a/b_plait_sf"/>
</dbReference>
<dbReference type="PANTHER" id="PTHR10352">
    <property type="entry name" value="EUKARYOTIC TRANSLATION INITIATION FACTOR 3 SUBUNIT G"/>
    <property type="match status" value="1"/>
</dbReference>
<reference evidence="4 5" key="1">
    <citation type="submission" date="2016-10" db="EMBL/GenBank/DDBJ databases">
        <title>The genome of Paramicrosporidium saccamoebae is the missing link in understanding Cryptomycota and Microsporidia evolution.</title>
        <authorList>
            <person name="Quandt C.A."/>
            <person name="Beaudet D."/>
            <person name="Corsaro D."/>
            <person name="Michel R."/>
            <person name="Corradi N."/>
            <person name="James T."/>
        </authorList>
    </citation>
    <scope>NUCLEOTIDE SEQUENCE [LARGE SCALE GENOMIC DNA]</scope>
    <source>
        <strain evidence="4 5">KSL3</strain>
    </source>
</reference>
<dbReference type="Gene3D" id="3.30.70.330">
    <property type="match status" value="2"/>
</dbReference>
<dbReference type="GO" id="GO:0003723">
    <property type="term" value="F:RNA binding"/>
    <property type="evidence" value="ECO:0007669"/>
    <property type="project" value="UniProtKB-UniRule"/>
</dbReference>
<organism evidence="4 5">
    <name type="scientific">Paramicrosporidium saccamoebae</name>
    <dbReference type="NCBI Taxonomy" id="1246581"/>
    <lineage>
        <taxon>Eukaryota</taxon>
        <taxon>Fungi</taxon>
        <taxon>Fungi incertae sedis</taxon>
        <taxon>Cryptomycota</taxon>
        <taxon>Cryptomycota incertae sedis</taxon>
        <taxon>Paramicrosporidium</taxon>
    </lineage>
</organism>
<proteinExistence type="predicted"/>
<evidence type="ECO:0000313" key="5">
    <source>
        <dbReference type="Proteomes" id="UP000240830"/>
    </source>
</evidence>
<evidence type="ECO:0000256" key="2">
    <source>
        <dbReference type="PROSITE-ProRule" id="PRU00176"/>
    </source>
</evidence>
<accession>A0A2H9TM89</accession>
<dbReference type="InterPro" id="IPR035979">
    <property type="entry name" value="RBD_domain_sf"/>
</dbReference>
<dbReference type="SMART" id="SM00360">
    <property type="entry name" value="RRM"/>
    <property type="match status" value="2"/>
</dbReference>
<name>A0A2H9TM89_9FUNG</name>
<comment type="caution">
    <text evidence="4">The sequence shown here is derived from an EMBL/GenBank/DDBJ whole genome shotgun (WGS) entry which is preliminary data.</text>
</comment>
<evidence type="ECO:0000313" key="4">
    <source>
        <dbReference type="EMBL" id="PJF18865.1"/>
    </source>
</evidence>
<keyword evidence="1 2" id="KW-0694">RNA-binding</keyword>
<keyword evidence="5" id="KW-1185">Reference proteome</keyword>
<feature type="domain" description="RRM" evidence="3">
    <location>
        <begin position="517"/>
        <end position="599"/>
    </location>
</feature>
<dbReference type="Pfam" id="PF00076">
    <property type="entry name" value="RRM_1"/>
    <property type="match status" value="1"/>
</dbReference>
<evidence type="ECO:0000259" key="3">
    <source>
        <dbReference type="PROSITE" id="PS50102"/>
    </source>
</evidence>
<feature type="domain" description="RRM" evidence="3">
    <location>
        <begin position="260"/>
        <end position="339"/>
    </location>
</feature>
<dbReference type="CDD" id="cd00590">
    <property type="entry name" value="RRM_SF"/>
    <property type="match status" value="1"/>
</dbReference>